<accession>A0A2X3Y758</accession>
<proteinExistence type="predicted"/>
<name>A0A2X3Y758_STRSA</name>
<dbReference type="Proteomes" id="UP000248534">
    <property type="component" value="Chromosome 1"/>
</dbReference>
<protein>
    <submittedName>
        <fullName evidence="2">Uncharacterized protein</fullName>
    </submittedName>
</protein>
<keyword evidence="1" id="KW-0472">Membrane</keyword>
<evidence type="ECO:0000256" key="1">
    <source>
        <dbReference type="SAM" id="Phobius"/>
    </source>
</evidence>
<evidence type="ECO:0000313" key="2">
    <source>
        <dbReference type="EMBL" id="SQF71128.1"/>
    </source>
</evidence>
<dbReference type="EMBL" id="LS483364">
    <property type="protein sequence ID" value="SQF71128.1"/>
    <property type="molecule type" value="Genomic_DNA"/>
</dbReference>
<sequence>MDFFYYTPKHHHLQLNTPQIYKSCGDFYQKVTPTNLIYHYSRYLINRRIILFLFFRLPVGHTALLSIYLHLFIKFNINLIIGTFN</sequence>
<keyword evidence="1" id="KW-0812">Transmembrane</keyword>
<gene>
    <name evidence="2" type="ORF">NCTC11086_01000</name>
</gene>
<organism evidence="2 3">
    <name type="scientific">Streptococcus sanguinis</name>
    <dbReference type="NCBI Taxonomy" id="1305"/>
    <lineage>
        <taxon>Bacteria</taxon>
        <taxon>Bacillati</taxon>
        <taxon>Bacillota</taxon>
        <taxon>Bacilli</taxon>
        <taxon>Lactobacillales</taxon>
        <taxon>Streptococcaceae</taxon>
        <taxon>Streptococcus</taxon>
    </lineage>
</organism>
<evidence type="ECO:0000313" key="3">
    <source>
        <dbReference type="Proteomes" id="UP000248534"/>
    </source>
</evidence>
<reference evidence="2 3" key="1">
    <citation type="submission" date="2018-06" db="EMBL/GenBank/DDBJ databases">
        <authorList>
            <consortium name="Pathogen Informatics"/>
            <person name="Doyle S."/>
        </authorList>
    </citation>
    <scope>NUCLEOTIDE SEQUENCE [LARGE SCALE GENOMIC DNA]</scope>
    <source>
        <strain evidence="2 3">NCTC11086</strain>
    </source>
</reference>
<keyword evidence="1" id="KW-1133">Transmembrane helix</keyword>
<dbReference type="AlphaFoldDB" id="A0A2X3Y758"/>
<feature type="transmembrane region" description="Helical" evidence="1">
    <location>
        <begin position="49"/>
        <end position="73"/>
    </location>
</feature>